<dbReference type="InterPro" id="IPR013785">
    <property type="entry name" value="Aldolase_TIM"/>
</dbReference>
<dbReference type="SFLD" id="SFLDG01082">
    <property type="entry name" value="B12-binding_domain_containing"/>
    <property type="match status" value="1"/>
</dbReference>
<dbReference type="RefSeq" id="WP_275111126.1">
    <property type="nucleotide sequence ID" value="NZ_JAKJSC010000006.1"/>
</dbReference>
<dbReference type="PANTHER" id="PTHR43409">
    <property type="entry name" value="ANAEROBIC MAGNESIUM-PROTOPORPHYRIN IX MONOMETHYL ESTER CYCLASE-RELATED"/>
    <property type="match status" value="1"/>
</dbReference>
<evidence type="ECO:0000256" key="4">
    <source>
        <dbReference type="ARBA" id="ARBA00023004"/>
    </source>
</evidence>
<comment type="caution">
    <text evidence="7">The sequence shown here is derived from an EMBL/GenBank/DDBJ whole genome shotgun (WGS) entry which is preliminary data.</text>
</comment>
<reference evidence="7 8" key="1">
    <citation type="submission" date="2022-01" db="EMBL/GenBank/DDBJ databases">
        <title>Labilibaculum sp. nov, a marine bacterium isolated from Antarctica.</title>
        <authorList>
            <person name="Dai W."/>
        </authorList>
    </citation>
    <scope>NUCLEOTIDE SEQUENCE [LARGE SCALE GENOMIC DNA]</scope>
    <source>
        <strain evidence="7 8">DW002</strain>
    </source>
</reference>
<evidence type="ECO:0000313" key="8">
    <source>
        <dbReference type="Proteomes" id="UP001528920"/>
    </source>
</evidence>
<dbReference type="SUPFAM" id="SSF102114">
    <property type="entry name" value="Radical SAM enzymes"/>
    <property type="match status" value="1"/>
</dbReference>
<evidence type="ECO:0000256" key="1">
    <source>
        <dbReference type="ARBA" id="ARBA00001966"/>
    </source>
</evidence>
<name>A0ABT5VWJ5_9BACT</name>
<accession>A0ABT5VWJ5</accession>
<dbReference type="PROSITE" id="PS51918">
    <property type="entry name" value="RADICAL_SAM"/>
    <property type="match status" value="1"/>
</dbReference>
<dbReference type="CDD" id="cd01335">
    <property type="entry name" value="Radical_SAM"/>
    <property type="match status" value="1"/>
</dbReference>
<organism evidence="7 8">
    <name type="scientific">Paralabilibaculum antarcticum</name>
    <dbReference type="NCBI Taxonomy" id="2912572"/>
    <lineage>
        <taxon>Bacteria</taxon>
        <taxon>Pseudomonadati</taxon>
        <taxon>Bacteroidota</taxon>
        <taxon>Bacteroidia</taxon>
        <taxon>Marinilabiliales</taxon>
        <taxon>Marinifilaceae</taxon>
        <taxon>Paralabilibaculum</taxon>
    </lineage>
</organism>
<dbReference type="InterPro" id="IPR006638">
    <property type="entry name" value="Elp3/MiaA/NifB-like_rSAM"/>
</dbReference>
<dbReference type="SFLD" id="SFLDS00029">
    <property type="entry name" value="Radical_SAM"/>
    <property type="match status" value="1"/>
</dbReference>
<comment type="cofactor">
    <cofactor evidence="1">
        <name>[4Fe-4S] cluster</name>
        <dbReference type="ChEBI" id="CHEBI:49883"/>
    </cofactor>
</comment>
<evidence type="ECO:0000313" key="7">
    <source>
        <dbReference type="EMBL" id="MDE5419794.1"/>
    </source>
</evidence>
<keyword evidence="5" id="KW-0411">Iron-sulfur</keyword>
<keyword evidence="2" id="KW-0949">S-adenosyl-L-methionine</keyword>
<sequence>MKFEGTTYRPPVEANSMLLQVTVGCAHNECTYCNMYDDVNFRVINTDQIERDLKESRQMYRNVERIFLVNGDAFVLSARQLKKIAEMIHDYFPECKTITMYASIQNIQSKSDEDLKELKAFGINDLWVGVESGWNRVVLDIKKGYTVDEAKTELARLNAAGINHMAGLMLGVAGKDKGLENAKQTAAFLNETKPKLIWAGTLGLFEGTPMANDAKNGLFLPASEIEILEEEKELIRSINLENIPFYGVHPTNTFPVIGDLPRDKQKMIDKIDLGISELGEERLSDSFQRNSL</sequence>
<evidence type="ECO:0000256" key="5">
    <source>
        <dbReference type="ARBA" id="ARBA00023014"/>
    </source>
</evidence>
<dbReference type="InterPro" id="IPR058240">
    <property type="entry name" value="rSAM_sf"/>
</dbReference>
<dbReference type="Proteomes" id="UP001528920">
    <property type="component" value="Unassembled WGS sequence"/>
</dbReference>
<dbReference type="PROSITE" id="PS51257">
    <property type="entry name" value="PROKAR_LIPOPROTEIN"/>
    <property type="match status" value="1"/>
</dbReference>
<keyword evidence="3" id="KW-0479">Metal-binding</keyword>
<dbReference type="PANTHER" id="PTHR43409:SF4">
    <property type="entry name" value="RADICAL SAM SUPERFAMILY PROTEIN"/>
    <property type="match status" value="1"/>
</dbReference>
<gene>
    <name evidence="7" type="ORF">L3049_17525</name>
</gene>
<dbReference type="SFLD" id="SFLDG01095">
    <property type="entry name" value="Uncharacterised_Radical_SAM_Su"/>
    <property type="match status" value="1"/>
</dbReference>
<keyword evidence="4" id="KW-0408">Iron</keyword>
<dbReference type="Pfam" id="PF04055">
    <property type="entry name" value="Radical_SAM"/>
    <property type="match status" value="1"/>
</dbReference>
<dbReference type="Gene3D" id="3.20.20.70">
    <property type="entry name" value="Aldolase class I"/>
    <property type="match status" value="1"/>
</dbReference>
<dbReference type="InterPro" id="IPR007197">
    <property type="entry name" value="rSAM"/>
</dbReference>
<dbReference type="InterPro" id="IPR051198">
    <property type="entry name" value="BchE-like"/>
</dbReference>
<evidence type="ECO:0000256" key="2">
    <source>
        <dbReference type="ARBA" id="ARBA00022691"/>
    </source>
</evidence>
<keyword evidence="8" id="KW-1185">Reference proteome</keyword>
<evidence type="ECO:0000256" key="3">
    <source>
        <dbReference type="ARBA" id="ARBA00022723"/>
    </source>
</evidence>
<dbReference type="EMBL" id="JAKJSC010000006">
    <property type="protein sequence ID" value="MDE5419794.1"/>
    <property type="molecule type" value="Genomic_DNA"/>
</dbReference>
<protein>
    <submittedName>
        <fullName evidence="7">Radical SAM protein</fullName>
    </submittedName>
</protein>
<dbReference type="SMART" id="SM00729">
    <property type="entry name" value="Elp3"/>
    <property type="match status" value="1"/>
</dbReference>
<evidence type="ECO:0000259" key="6">
    <source>
        <dbReference type="PROSITE" id="PS51918"/>
    </source>
</evidence>
<proteinExistence type="predicted"/>
<feature type="domain" description="Radical SAM core" evidence="6">
    <location>
        <begin position="9"/>
        <end position="241"/>
    </location>
</feature>